<dbReference type="HOGENOM" id="CLU_2798803_0_0_1"/>
<dbReference type="EMBL" id="AGNK02004768">
    <property type="status" value="NOT_ANNOTATED_CDS"/>
    <property type="molecule type" value="Genomic_DNA"/>
</dbReference>
<accession>K3ZKU2</accession>
<dbReference type="EnsemblPlants" id="KQK94151">
    <property type="protein sequence ID" value="KQK94151"/>
    <property type="gene ID" value="SETIT_027198mg"/>
</dbReference>
<dbReference type="Proteomes" id="UP000004995">
    <property type="component" value="Unassembled WGS sequence"/>
</dbReference>
<reference evidence="1" key="2">
    <citation type="submission" date="2018-08" db="UniProtKB">
        <authorList>
            <consortium name="EnsemblPlants"/>
        </authorList>
    </citation>
    <scope>IDENTIFICATION</scope>
    <source>
        <strain evidence="1">Yugu1</strain>
    </source>
</reference>
<dbReference type="Gramene" id="KQK94151">
    <property type="protein sequence ID" value="KQK94151"/>
    <property type="gene ID" value="SETIT_027198mg"/>
</dbReference>
<evidence type="ECO:0000313" key="2">
    <source>
        <dbReference type="Proteomes" id="UP000004995"/>
    </source>
</evidence>
<proteinExistence type="predicted"/>
<dbReference type="AlphaFoldDB" id="K3ZKU2"/>
<evidence type="ECO:0000313" key="1">
    <source>
        <dbReference type="EnsemblPlants" id="KQK94151"/>
    </source>
</evidence>
<reference evidence="2" key="1">
    <citation type="journal article" date="2012" name="Nat. Biotechnol.">
        <title>Reference genome sequence of the model plant Setaria.</title>
        <authorList>
            <person name="Bennetzen J.L."/>
            <person name="Schmutz J."/>
            <person name="Wang H."/>
            <person name="Percifield R."/>
            <person name="Hawkins J."/>
            <person name="Pontaroli A.C."/>
            <person name="Estep M."/>
            <person name="Feng L."/>
            <person name="Vaughn J.N."/>
            <person name="Grimwood J."/>
            <person name="Jenkins J."/>
            <person name="Barry K."/>
            <person name="Lindquist E."/>
            <person name="Hellsten U."/>
            <person name="Deshpande S."/>
            <person name="Wang X."/>
            <person name="Wu X."/>
            <person name="Mitros T."/>
            <person name="Triplett J."/>
            <person name="Yang X."/>
            <person name="Ye C.Y."/>
            <person name="Mauro-Herrera M."/>
            <person name="Wang L."/>
            <person name="Li P."/>
            <person name="Sharma M."/>
            <person name="Sharma R."/>
            <person name="Ronald P.C."/>
            <person name="Panaud O."/>
            <person name="Kellogg E.A."/>
            <person name="Brutnell T.P."/>
            <person name="Doust A.N."/>
            <person name="Tuskan G.A."/>
            <person name="Rokhsar D."/>
            <person name="Devos K.M."/>
        </authorList>
    </citation>
    <scope>NUCLEOTIDE SEQUENCE [LARGE SCALE GENOMIC DNA]</scope>
    <source>
        <strain evidence="2">cv. Yugu1</strain>
    </source>
</reference>
<name>K3ZKU2_SETIT</name>
<protein>
    <submittedName>
        <fullName evidence="1">Uncharacterized protein</fullName>
    </submittedName>
</protein>
<keyword evidence="2" id="KW-1185">Reference proteome</keyword>
<organism evidence="1 2">
    <name type="scientific">Setaria italica</name>
    <name type="common">Foxtail millet</name>
    <name type="synonym">Panicum italicum</name>
    <dbReference type="NCBI Taxonomy" id="4555"/>
    <lineage>
        <taxon>Eukaryota</taxon>
        <taxon>Viridiplantae</taxon>
        <taxon>Streptophyta</taxon>
        <taxon>Embryophyta</taxon>
        <taxon>Tracheophyta</taxon>
        <taxon>Spermatophyta</taxon>
        <taxon>Magnoliopsida</taxon>
        <taxon>Liliopsida</taxon>
        <taxon>Poales</taxon>
        <taxon>Poaceae</taxon>
        <taxon>PACMAD clade</taxon>
        <taxon>Panicoideae</taxon>
        <taxon>Panicodae</taxon>
        <taxon>Paniceae</taxon>
        <taxon>Cenchrinae</taxon>
        <taxon>Setaria</taxon>
    </lineage>
</organism>
<dbReference type="InParanoid" id="K3ZKU2"/>
<sequence>MINKNRNQRYHKPKLIYLRHNRAQYGHQPALAPRMCTIYKLESRRRPSLHVFALATLIIREAQLRGTH</sequence>